<evidence type="ECO:0000313" key="3">
    <source>
        <dbReference type="EMBL" id="TCC32999.1"/>
    </source>
</evidence>
<dbReference type="GO" id="GO:0016491">
    <property type="term" value="F:oxidoreductase activity"/>
    <property type="evidence" value="ECO:0007669"/>
    <property type="project" value="InterPro"/>
</dbReference>
<dbReference type="SUPFAM" id="SSF50129">
    <property type="entry name" value="GroES-like"/>
    <property type="match status" value="1"/>
</dbReference>
<feature type="compositionally biased region" description="Basic and acidic residues" evidence="1">
    <location>
        <begin position="8"/>
        <end position="20"/>
    </location>
</feature>
<protein>
    <submittedName>
        <fullName evidence="3">Zinc-binding alcohol dehydrogenase family protein</fullName>
    </submittedName>
</protein>
<dbReference type="InterPro" id="IPR020843">
    <property type="entry name" value="ER"/>
</dbReference>
<dbReference type="InterPro" id="IPR013149">
    <property type="entry name" value="ADH-like_C"/>
</dbReference>
<organism evidence="3 4">
    <name type="scientific">Kribbella speibonae</name>
    <dbReference type="NCBI Taxonomy" id="1572660"/>
    <lineage>
        <taxon>Bacteria</taxon>
        <taxon>Bacillati</taxon>
        <taxon>Actinomycetota</taxon>
        <taxon>Actinomycetes</taxon>
        <taxon>Propionibacteriales</taxon>
        <taxon>Kribbellaceae</taxon>
        <taxon>Kribbella</taxon>
    </lineage>
</organism>
<proteinExistence type="predicted"/>
<reference evidence="3 4" key="1">
    <citation type="submission" date="2019-02" db="EMBL/GenBank/DDBJ databases">
        <title>Kribbella capetownensis sp. nov. and Kribbella speibonae sp. nov., isolated from soil.</title>
        <authorList>
            <person name="Curtis S.M."/>
            <person name="Norton I."/>
            <person name="Everest G.J."/>
            <person name="Meyers P.R."/>
        </authorList>
    </citation>
    <scope>NUCLEOTIDE SEQUENCE [LARGE SCALE GENOMIC DNA]</scope>
    <source>
        <strain evidence="3 4">YM55</strain>
    </source>
</reference>
<dbReference type="InterPro" id="IPR011032">
    <property type="entry name" value="GroES-like_sf"/>
</dbReference>
<dbReference type="EMBL" id="SJKC01000005">
    <property type="protein sequence ID" value="TCC32999.1"/>
    <property type="molecule type" value="Genomic_DNA"/>
</dbReference>
<gene>
    <name evidence="3" type="ORF">E0H92_33100</name>
</gene>
<dbReference type="SUPFAM" id="SSF51735">
    <property type="entry name" value="NAD(P)-binding Rossmann-fold domains"/>
    <property type="match status" value="1"/>
</dbReference>
<evidence type="ECO:0000313" key="4">
    <source>
        <dbReference type="Proteomes" id="UP000294225"/>
    </source>
</evidence>
<dbReference type="Proteomes" id="UP000294225">
    <property type="component" value="Unassembled WGS sequence"/>
</dbReference>
<dbReference type="Gene3D" id="3.40.50.720">
    <property type="entry name" value="NAD(P)-binding Rossmann-like Domain"/>
    <property type="match status" value="1"/>
</dbReference>
<dbReference type="Pfam" id="PF00107">
    <property type="entry name" value="ADH_zinc_N"/>
    <property type="match status" value="1"/>
</dbReference>
<dbReference type="SMART" id="SM00829">
    <property type="entry name" value="PKS_ER"/>
    <property type="match status" value="1"/>
</dbReference>
<accession>A0A4R0IJS9</accession>
<dbReference type="RefSeq" id="WP_131499027.1">
    <property type="nucleotide sequence ID" value="NZ_SJKC01000005.1"/>
</dbReference>
<evidence type="ECO:0000256" key="1">
    <source>
        <dbReference type="SAM" id="MobiDB-lite"/>
    </source>
</evidence>
<feature type="region of interest" description="Disordered" evidence="1">
    <location>
        <begin position="1"/>
        <end position="21"/>
    </location>
</feature>
<comment type="caution">
    <text evidence="3">The sequence shown here is derived from an EMBL/GenBank/DDBJ whole genome shotgun (WGS) entry which is preliminary data.</text>
</comment>
<dbReference type="Gene3D" id="3.90.180.10">
    <property type="entry name" value="Medium-chain alcohol dehydrogenases, catalytic domain"/>
    <property type="match status" value="2"/>
</dbReference>
<evidence type="ECO:0000259" key="2">
    <source>
        <dbReference type="SMART" id="SM00829"/>
    </source>
</evidence>
<dbReference type="InterPro" id="IPR036291">
    <property type="entry name" value="NAD(P)-bd_dom_sf"/>
</dbReference>
<dbReference type="PANTHER" id="PTHR43677">
    <property type="entry name" value="SHORT-CHAIN DEHYDROGENASE/REDUCTASE"/>
    <property type="match status" value="1"/>
</dbReference>
<sequence>MRAAVVRSFDRPPTYDDHPEPIVSDADEVLVRVIAAGLHPRVRSAADGSHYTSEGALPMVPGIDGVGRTADGELLYFVAADGAVGTMAEQAVVDRRRAVVLPEDTDPIAVAAAMNPAMSSWIALRRRANFQPGGSVLVLGATGNAGQLAVQLAKQLGASTVIGAGRDPERLELLTALGADEAVSLDAVGKSAADVDVVLDYLWGAPTEQAMSALLHARTDRARPLTWIQIGSMAGRELTLPSYLLRAAALTIIGSGQGSVRTSDILADLPALAALITSDQLAINPLPIALADVEGAWTKPVPAGVRVVLVP</sequence>
<dbReference type="PANTHER" id="PTHR43677:SF11">
    <property type="entry name" value="ZINC-CONTAINING ALCOHOL DEHYDROGENASE"/>
    <property type="match status" value="1"/>
</dbReference>
<dbReference type="InterPro" id="IPR051397">
    <property type="entry name" value="Zn-ADH-like_protein"/>
</dbReference>
<name>A0A4R0IJS9_9ACTN</name>
<dbReference type="AlphaFoldDB" id="A0A4R0IJS9"/>
<feature type="domain" description="Enoyl reductase (ER)" evidence="2">
    <location>
        <begin position="7"/>
        <end position="260"/>
    </location>
</feature>